<evidence type="ECO:0000256" key="2">
    <source>
        <dbReference type="SAM" id="Phobius"/>
    </source>
</evidence>
<feature type="region of interest" description="Disordered" evidence="1">
    <location>
        <begin position="1"/>
        <end position="110"/>
    </location>
</feature>
<accession>A0ABS7RIW4</accession>
<feature type="compositionally biased region" description="Pro residues" evidence="1">
    <location>
        <begin position="71"/>
        <end position="80"/>
    </location>
</feature>
<evidence type="ECO:0000256" key="1">
    <source>
        <dbReference type="SAM" id="MobiDB-lite"/>
    </source>
</evidence>
<dbReference type="EMBL" id="JAIEZQ010000001">
    <property type="protein sequence ID" value="MBY9073765.1"/>
    <property type="molecule type" value="Genomic_DNA"/>
</dbReference>
<keyword evidence="4" id="KW-1185">Reference proteome</keyword>
<organism evidence="3 4">
    <name type="scientific">Nocardioides jiangsuensis</name>
    <dbReference type="NCBI Taxonomy" id="2866161"/>
    <lineage>
        <taxon>Bacteria</taxon>
        <taxon>Bacillati</taxon>
        <taxon>Actinomycetota</taxon>
        <taxon>Actinomycetes</taxon>
        <taxon>Propionibacteriales</taxon>
        <taxon>Nocardioidaceae</taxon>
        <taxon>Nocardioides</taxon>
    </lineage>
</organism>
<keyword evidence="2" id="KW-0812">Transmembrane</keyword>
<comment type="caution">
    <text evidence="3">The sequence shown here is derived from an EMBL/GenBank/DDBJ whole genome shotgun (WGS) entry which is preliminary data.</text>
</comment>
<name>A0ABS7RIW4_9ACTN</name>
<evidence type="ECO:0000313" key="4">
    <source>
        <dbReference type="Proteomes" id="UP000754710"/>
    </source>
</evidence>
<evidence type="ECO:0008006" key="5">
    <source>
        <dbReference type="Google" id="ProtNLM"/>
    </source>
</evidence>
<proteinExistence type="predicted"/>
<feature type="transmembrane region" description="Helical" evidence="2">
    <location>
        <begin position="120"/>
        <end position="138"/>
    </location>
</feature>
<dbReference type="Proteomes" id="UP000754710">
    <property type="component" value="Unassembled WGS sequence"/>
</dbReference>
<evidence type="ECO:0000313" key="3">
    <source>
        <dbReference type="EMBL" id="MBY9073765.1"/>
    </source>
</evidence>
<reference evidence="3 4" key="1">
    <citation type="submission" date="2021-08" db="EMBL/GenBank/DDBJ databases">
        <title>Nocardioides bacterium WL0053 sp. nov., isolated from the sediment.</title>
        <authorList>
            <person name="Wang L."/>
            <person name="Zhang D."/>
            <person name="Zhang A."/>
        </authorList>
    </citation>
    <scope>NUCLEOTIDE SEQUENCE [LARGE SCALE GENOMIC DNA]</scope>
    <source>
        <strain evidence="3 4">WL0053</strain>
    </source>
</reference>
<gene>
    <name evidence="3" type="ORF">K1X13_02915</name>
</gene>
<dbReference type="RefSeq" id="WP_221023527.1">
    <property type="nucleotide sequence ID" value="NZ_JAIEZQ010000001.1"/>
</dbReference>
<protein>
    <recommendedName>
        <fullName evidence="5">DUF308 domain-containing protein</fullName>
    </recommendedName>
</protein>
<feature type="compositionally biased region" description="Basic and acidic residues" evidence="1">
    <location>
        <begin position="22"/>
        <end position="37"/>
    </location>
</feature>
<keyword evidence="2" id="KW-1133">Transmembrane helix</keyword>
<feature type="transmembrane region" description="Helical" evidence="2">
    <location>
        <begin position="144"/>
        <end position="163"/>
    </location>
</feature>
<keyword evidence="2" id="KW-0472">Membrane</keyword>
<sequence length="181" mass="19370">MSHDPEDPQDPAEGGPSGTGDGDPRKLDEDAAWREIVAHYGDVPSVEPSALFDPPAQPEPGPSDTHDEAPAEPPAAPPRRPVLEPGWNDPLTTRATWQDEGHFVPPEPPPLPPLEPRRRLAWFGLLGAPVVMLLFAFFQYRPPGWLVFLLVAGFVGGFGYLVATMPSSRPGDGSGDDGAVV</sequence>